<feature type="transmembrane region" description="Helical" evidence="1">
    <location>
        <begin position="96"/>
        <end position="115"/>
    </location>
</feature>
<evidence type="ECO:0000313" key="3">
    <source>
        <dbReference type="Proteomes" id="UP001370490"/>
    </source>
</evidence>
<accession>A0AAN8VIH8</accession>
<dbReference type="InterPro" id="IPR038564">
    <property type="entry name" value="Maf1_sf"/>
</dbReference>
<keyword evidence="1" id="KW-0812">Transmembrane</keyword>
<dbReference type="InterPro" id="IPR015257">
    <property type="entry name" value="Maf1"/>
</dbReference>
<dbReference type="GO" id="GO:0000994">
    <property type="term" value="F:RNA polymerase III core binding"/>
    <property type="evidence" value="ECO:0007669"/>
    <property type="project" value="TreeGrafter"/>
</dbReference>
<evidence type="ECO:0000256" key="1">
    <source>
        <dbReference type="SAM" id="Phobius"/>
    </source>
</evidence>
<organism evidence="2 3">
    <name type="scientific">Dillenia turbinata</name>
    <dbReference type="NCBI Taxonomy" id="194707"/>
    <lineage>
        <taxon>Eukaryota</taxon>
        <taxon>Viridiplantae</taxon>
        <taxon>Streptophyta</taxon>
        <taxon>Embryophyta</taxon>
        <taxon>Tracheophyta</taxon>
        <taxon>Spermatophyta</taxon>
        <taxon>Magnoliopsida</taxon>
        <taxon>eudicotyledons</taxon>
        <taxon>Gunneridae</taxon>
        <taxon>Pentapetalae</taxon>
        <taxon>Dilleniales</taxon>
        <taxon>Dilleniaceae</taxon>
        <taxon>Dillenia</taxon>
    </lineage>
</organism>
<feature type="transmembrane region" description="Helical" evidence="1">
    <location>
        <begin position="234"/>
        <end position="254"/>
    </location>
</feature>
<evidence type="ECO:0000313" key="2">
    <source>
        <dbReference type="EMBL" id="KAK6928258.1"/>
    </source>
</evidence>
<protein>
    <submittedName>
        <fullName evidence="2">Uncharacterized protein</fullName>
    </submittedName>
</protein>
<dbReference type="PANTHER" id="PTHR22504">
    <property type="entry name" value="REPRESSOR OF RNA POLYMERASE III TRANSCRIPTION MAF1"/>
    <property type="match status" value="1"/>
</dbReference>
<dbReference type="GO" id="GO:0005634">
    <property type="term" value="C:nucleus"/>
    <property type="evidence" value="ECO:0007669"/>
    <property type="project" value="TreeGrafter"/>
</dbReference>
<reference evidence="2 3" key="1">
    <citation type="submission" date="2023-12" db="EMBL/GenBank/DDBJ databases">
        <title>A high-quality genome assembly for Dillenia turbinata (Dilleniales).</title>
        <authorList>
            <person name="Chanderbali A."/>
        </authorList>
    </citation>
    <scope>NUCLEOTIDE SEQUENCE [LARGE SCALE GENOMIC DNA]</scope>
    <source>
        <strain evidence="2">LSX21</strain>
        <tissue evidence="2">Leaf</tissue>
    </source>
</reference>
<dbReference type="EMBL" id="JBAMMX010000014">
    <property type="protein sequence ID" value="KAK6928258.1"/>
    <property type="molecule type" value="Genomic_DNA"/>
</dbReference>
<sequence>ILDYFRKPSDSNSCSLVDYTFPLFSIQSKDFDLPNPYIVSHEPRLRLQYPSLITAKGVLSKGLTNSSGTVALDGAESSSLSISQALTLWIFLMFKFYQLCIFLFLYATVATSVFASATKFHQFFSEEGWDSFKQIFDNYMFELLRKWKEAYEGSLFENLCKALNLIVKSTATILNLMLTHFLREEPCKIFLLWSVHGFGIKLPFYEQGFLCFARWSFTFFFYNRKLKRVVSFRLCQIRLSFGITGFCFFLNLVAEHFPMEDKKILMKWVSELET</sequence>
<dbReference type="GO" id="GO:0016480">
    <property type="term" value="P:negative regulation of transcription by RNA polymerase III"/>
    <property type="evidence" value="ECO:0007669"/>
    <property type="project" value="InterPro"/>
</dbReference>
<comment type="caution">
    <text evidence="2">The sequence shown here is derived from an EMBL/GenBank/DDBJ whole genome shotgun (WGS) entry which is preliminary data.</text>
</comment>
<proteinExistence type="predicted"/>
<keyword evidence="1" id="KW-1133">Transmembrane helix</keyword>
<dbReference type="PANTHER" id="PTHR22504:SF0">
    <property type="entry name" value="REPRESSOR OF RNA POLYMERASE III TRANSCRIPTION MAF1 HOMOLOG"/>
    <property type="match status" value="1"/>
</dbReference>
<keyword evidence="3" id="KW-1185">Reference proteome</keyword>
<name>A0AAN8VIH8_9MAGN</name>
<dbReference type="Proteomes" id="UP001370490">
    <property type="component" value="Unassembled WGS sequence"/>
</dbReference>
<gene>
    <name evidence="2" type="ORF">RJ641_006849</name>
</gene>
<feature type="non-terminal residue" evidence="2">
    <location>
        <position position="1"/>
    </location>
</feature>
<dbReference type="Gene3D" id="3.40.1000.50">
    <property type="entry name" value="Repressor of RNA polymerase III transcription Maf1"/>
    <property type="match status" value="1"/>
</dbReference>
<dbReference type="AlphaFoldDB" id="A0AAN8VIH8"/>
<keyword evidence="1" id="KW-0472">Membrane</keyword>